<accession>A0A4U8ULE2</accession>
<feature type="signal peptide" evidence="2">
    <location>
        <begin position="1"/>
        <end position="15"/>
    </location>
</feature>
<keyword evidence="5" id="KW-1185">Reference proteome</keyword>
<dbReference type="InterPro" id="IPR000742">
    <property type="entry name" value="EGF"/>
</dbReference>
<protein>
    <recommendedName>
        <fullName evidence="3">EGF-like domain-containing protein</fullName>
    </recommendedName>
</protein>
<comment type="caution">
    <text evidence="1">Lacks conserved residue(s) required for the propagation of feature annotation.</text>
</comment>
<dbReference type="STRING" id="34508.A0A4U8ULE2"/>
<reference evidence="4 5" key="1">
    <citation type="journal article" date="2015" name="Genome Biol.">
        <title>Comparative genomics of Steinernema reveals deeply conserved gene regulatory networks.</title>
        <authorList>
            <person name="Dillman A.R."/>
            <person name="Macchietto M."/>
            <person name="Porter C.F."/>
            <person name="Rogers A."/>
            <person name="Williams B."/>
            <person name="Antoshechkin I."/>
            <person name="Lee M.M."/>
            <person name="Goodwin Z."/>
            <person name="Lu X."/>
            <person name="Lewis E.E."/>
            <person name="Goodrich-Blair H."/>
            <person name="Stock S.P."/>
            <person name="Adams B.J."/>
            <person name="Sternberg P.W."/>
            <person name="Mortazavi A."/>
        </authorList>
    </citation>
    <scope>NUCLEOTIDE SEQUENCE [LARGE SCALE GENOMIC DNA]</scope>
    <source>
        <strain evidence="4 5">ALL</strain>
    </source>
</reference>
<keyword evidence="1" id="KW-1015">Disulfide bond</keyword>
<feature type="chain" id="PRO_5020672946" description="EGF-like domain-containing protein" evidence="2">
    <location>
        <begin position="16"/>
        <end position="149"/>
    </location>
</feature>
<evidence type="ECO:0000256" key="2">
    <source>
        <dbReference type="SAM" id="SignalP"/>
    </source>
</evidence>
<evidence type="ECO:0000313" key="5">
    <source>
        <dbReference type="Proteomes" id="UP000298663"/>
    </source>
</evidence>
<feature type="disulfide bond" evidence="1">
    <location>
        <begin position="99"/>
        <end position="109"/>
    </location>
</feature>
<organism evidence="4 5">
    <name type="scientific">Steinernema carpocapsae</name>
    <name type="common">Entomopathogenic nematode</name>
    <dbReference type="NCBI Taxonomy" id="34508"/>
    <lineage>
        <taxon>Eukaryota</taxon>
        <taxon>Metazoa</taxon>
        <taxon>Ecdysozoa</taxon>
        <taxon>Nematoda</taxon>
        <taxon>Chromadorea</taxon>
        <taxon>Rhabditida</taxon>
        <taxon>Tylenchina</taxon>
        <taxon>Panagrolaimomorpha</taxon>
        <taxon>Strongyloidoidea</taxon>
        <taxon>Steinernematidae</taxon>
        <taxon>Steinernema</taxon>
    </lineage>
</organism>
<dbReference type="AlphaFoldDB" id="A0A4U8ULE2"/>
<comment type="caution">
    <text evidence="4">The sequence shown here is derived from an EMBL/GenBank/DDBJ whole genome shotgun (WGS) entry which is preliminary data.</text>
</comment>
<dbReference type="EMBL" id="AZBU02000001">
    <property type="protein sequence ID" value="TMS32258.1"/>
    <property type="molecule type" value="Genomic_DNA"/>
</dbReference>
<keyword evidence="2" id="KW-0732">Signal</keyword>
<evidence type="ECO:0000259" key="3">
    <source>
        <dbReference type="PROSITE" id="PS50026"/>
    </source>
</evidence>
<proteinExistence type="predicted"/>
<name>A0A4U8ULE2_STECR</name>
<reference evidence="4 5" key="2">
    <citation type="journal article" date="2019" name="G3 (Bethesda)">
        <title>Hybrid Assembly of the Genome of the Entomopathogenic Nematode Steinernema carpocapsae Identifies the X-Chromosome.</title>
        <authorList>
            <person name="Serra L."/>
            <person name="Macchietto M."/>
            <person name="Macias-Munoz A."/>
            <person name="McGill C.J."/>
            <person name="Rodriguez I.M."/>
            <person name="Rodriguez B."/>
            <person name="Murad R."/>
            <person name="Mortazavi A."/>
        </authorList>
    </citation>
    <scope>NUCLEOTIDE SEQUENCE [LARGE SCALE GENOMIC DNA]</scope>
    <source>
        <strain evidence="4 5">ALL</strain>
    </source>
</reference>
<dbReference type="SMART" id="SM00181">
    <property type="entry name" value="EGF"/>
    <property type="match status" value="2"/>
</dbReference>
<gene>
    <name evidence="4" type="ORF">L596_000125</name>
</gene>
<dbReference type="PROSITE" id="PS50026">
    <property type="entry name" value="EGF_3"/>
    <property type="match status" value="1"/>
</dbReference>
<feature type="domain" description="EGF-like" evidence="3">
    <location>
        <begin position="95"/>
        <end position="133"/>
    </location>
</feature>
<evidence type="ECO:0000256" key="1">
    <source>
        <dbReference type="PROSITE-ProRule" id="PRU00076"/>
    </source>
</evidence>
<dbReference type="OrthoDB" id="4405280at2759"/>
<evidence type="ECO:0000313" key="4">
    <source>
        <dbReference type="EMBL" id="TMS32258.1"/>
    </source>
</evidence>
<sequence length="149" mass="16005">MRVGVVSFLLAVAFGAHINPLQNRADWQLRGSCCRSGQTDCKKPCGYRAECLVIKNQVMCFCPIGTTGNPKVECHEECDGSGSCNPPLKSCCKPDQKDCQNPCGIGAECLVINNQVECFCPIGKTGNPKVECHEESDGSGSCNQKANNM</sequence>
<dbReference type="Proteomes" id="UP000298663">
    <property type="component" value="Unassembled WGS sequence"/>
</dbReference>
<keyword evidence="1" id="KW-0245">EGF-like domain</keyword>